<evidence type="ECO:0008006" key="5">
    <source>
        <dbReference type="Google" id="ProtNLM"/>
    </source>
</evidence>
<evidence type="ECO:0000259" key="2">
    <source>
        <dbReference type="Pfam" id="PF02557"/>
    </source>
</evidence>
<dbReference type="Proteomes" id="UP000239576">
    <property type="component" value="Unassembled WGS sequence"/>
</dbReference>
<name>A0A2T1DZ92_9CYAN</name>
<dbReference type="Gene3D" id="1.10.101.10">
    <property type="entry name" value="PGBD-like superfamily/PGBD"/>
    <property type="match status" value="1"/>
</dbReference>
<dbReference type="GO" id="GO:0008233">
    <property type="term" value="F:peptidase activity"/>
    <property type="evidence" value="ECO:0007669"/>
    <property type="project" value="InterPro"/>
</dbReference>
<dbReference type="Gene3D" id="3.30.1380.10">
    <property type="match status" value="1"/>
</dbReference>
<dbReference type="RefSeq" id="WP_106258550.1">
    <property type="nucleotide sequence ID" value="NZ_CAWNSW010000061.1"/>
</dbReference>
<dbReference type="InterPro" id="IPR002477">
    <property type="entry name" value="Peptidoglycan-bd-like"/>
</dbReference>
<dbReference type="SUPFAM" id="SSF55166">
    <property type="entry name" value="Hedgehog/DD-peptidase"/>
    <property type="match status" value="1"/>
</dbReference>
<keyword evidence="4" id="KW-1185">Reference proteome</keyword>
<evidence type="ECO:0000313" key="4">
    <source>
        <dbReference type="Proteomes" id="UP000239576"/>
    </source>
</evidence>
<feature type="domain" description="Peptidoglycan binding-like" evidence="1">
    <location>
        <begin position="215"/>
        <end position="274"/>
    </location>
</feature>
<feature type="domain" description="D-alanyl-D-alanine carboxypeptidase-like core" evidence="2">
    <location>
        <begin position="57"/>
        <end position="122"/>
    </location>
</feature>
<dbReference type="InterPro" id="IPR003709">
    <property type="entry name" value="VanY-like_core_dom"/>
</dbReference>
<proteinExistence type="predicted"/>
<dbReference type="CDD" id="cd14814">
    <property type="entry name" value="Peptidase_M15"/>
    <property type="match status" value="1"/>
</dbReference>
<organism evidence="3 4">
    <name type="scientific">Stenomitos frigidus ULC18</name>
    <dbReference type="NCBI Taxonomy" id="2107698"/>
    <lineage>
        <taxon>Bacteria</taxon>
        <taxon>Bacillati</taxon>
        <taxon>Cyanobacteriota</taxon>
        <taxon>Cyanophyceae</taxon>
        <taxon>Leptolyngbyales</taxon>
        <taxon>Leptolyngbyaceae</taxon>
        <taxon>Stenomitos</taxon>
    </lineage>
</organism>
<evidence type="ECO:0000259" key="1">
    <source>
        <dbReference type="Pfam" id="PF01471"/>
    </source>
</evidence>
<dbReference type="InterPro" id="IPR009045">
    <property type="entry name" value="Zn_M74/Hedgehog-like"/>
</dbReference>
<sequence>MNVRDVIARGETGLVRGLNLQIIAVVNAIAPNSLVRFDDLRVNVEGNQINPFMQASARMSLQIALRERGTTLVVNSAYRTVVQQYLLRQQFERGLFGITAAAVPGSSNHESGLALDVEDPDGWQPYFQQHNWIRLGRDFDFPHYDYVFPAATRRDLGRIGVRAFQRLWNQFHPGDRIPEDGVYGPQTATRLANSPINGFLPAFRRSLQLQEPRLQGDDVTAVQRALLQSSIVRVNLNVTGVFDMATERAVRQFQQATGRLAVDGVVGPTTLRELGLLR</sequence>
<dbReference type="EMBL" id="PVWK01000120">
    <property type="protein sequence ID" value="PSB25816.1"/>
    <property type="molecule type" value="Genomic_DNA"/>
</dbReference>
<dbReference type="Pfam" id="PF01471">
    <property type="entry name" value="PG_binding_1"/>
    <property type="match status" value="1"/>
</dbReference>
<protein>
    <recommendedName>
        <fullName evidence="5">D-alanyl-D-alanine carboxypeptidase</fullName>
    </recommendedName>
</protein>
<reference evidence="3 4" key="2">
    <citation type="submission" date="2018-03" db="EMBL/GenBank/DDBJ databases">
        <title>The ancient ancestry and fast evolution of plastids.</title>
        <authorList>
            <person name="Moore K.R."/>
            <person name="Magnabosco C."/>
            <person name="Momper L."/>
            <person name="Gold D.A."/>
            <person name="Bosak T."/>
            <person name="Fournier G.P."/>
        </authorList>
    </citation>
    <scope>NUCLEOTIDE SEQUENCE [LARGE SCALE GENOMIC DNA]</scope>
    <source>
        <strain evidence="3 4">ULC18</strain>
    </source>
</reference>
<dbReference type="SUPFAM" id="SSF47090">
    <property type="entry name" value="PGBD-like"/>
    <property type="match status" value="1"/>
</dbReference>
<dbReference type="Pfam" id="PF02557">
    <property type="entry name" value="VanY"/>
    <property type="match status" value="1"/>
</dbReference>
<dbReference type="GO" id="GO:0006508">
    <property type="term" value="P:proteolysis"/>
    <property type="evidence" value="ECO:0007669"/>
    <property type="project" value="InterPro"/>
</dbReference>
<dbReference type="OrthoDB" id="490494at2"/>
<evidence type="ECO:0000313" key="3">
    <source>
        <dbReference type="EMBL" id="PSB25816.1"/>
    </source>
</evidence>
<reference evidence="4" key="1">
    <citation type="submission" date="2018-02" db="EMBL/GenBank/DDBJ databases">
        <authorList>
            <person name="Moore K."/>
            <person name="Momper L."/>
        </authorList>
    </citation>
    <scope>NUCLEOTIDE SEQUENCE [LARGE SCALE GENOMIC DNA]</scope>
    <source>
        <strain evidence="4">ULC18</strain>
    </source>
</reference>
<dbReference type="InterPro" id="IPR036366">
    <property type="entry name" value="PGBDSf"/>
</dbReference>
<dbReference type="AlphaFoldDB" id="A0A2T1DZ92"/>
<dbReference type="InterPro" id="IPR036365">
    <property type="entry name" value="PGBD-like_sf"/>
</dbReference>
<accession>A0A2T1DZ92</accession>
<gene>
    <name evidence="3" type="ORF">C7B82_21730</name>
</gene>
<comment type="caution">
    <text evidence="3">The sequence shown here is derived from an EMBL/GenBank/DDBJ whole genome shotgun (WGS) entry which is preliminary data.</text>
</comment>